<organism evidence="1 2">
    <name type="scientific">Hygrophoropsis aurantiaca</name>
    <dbReference type="NCBI Taxonomy" id="72124"/>
    <lineage>
        <taxon>Eukaryota</taxon>
        <taxon>Fungi</taxon>
        <taxon>Dikarya</taxon>
        <taxon>Basidiomycota</taxon>
        <taxon>Agaricomycotina</taxon>
        <taxon>Agaricomycetes</taxon>
        <taxon>Agaricomycetidae</taxon>
        <taxon>Boletales</taxon>
        <taxon>Coniophorineae</taxon>
        <taxon>Hygrophoropsidaceae</taxon>
        <taxon>Hygrophoropsis</taxon>
    </lineage>
</organism>
<dbReference type="EMBL" id="MU268091">
    <property type="protein sequence ID" value="KAH7905969.1"/>
    <property type="molecule type" value="Genomic_DNA"/>
</dbReference>
<evidence type="ECO:0000313" key="1">
    <source>
        <dbReference type="EMBL" id="KAH7905969.1"/>
    </source>
</evidence>
<reference evidence="1" key="1">
    <citation type="journal article" date="2021" name="New Phytol.">
        <title>Evolutionary innovations through gain and loss of genes in the ectomycorrhizal Boletales.</title>
        <authorList>
            <person name="Wu G."/>
            <person name="Miyauchi S."/>
            <person name="Morin E."/>
            <person name="Kuo A."/>
            <person name="Drula E."/>
            <person name="Varga T."/>
            <person name="Kohler A."/>
            <person name="Feng B."/>
            <person name="Cao Y."/>
            <person name="Lipzen A."/>
            <person name="Daum C."/>
            <person name="Hundley H."/>
            <person name="Pangilinan J."/>
            <person name="Johnson J."/>
            <person name="Barry K."/>
            <person name="LaButti K."/>
            <person name="Ng V."/>
            <person name="Ahrendt S."/>
            <person name="Min B."/>
            <person name="Choi I.G."/>
            <person name="Park H."/>
            <person name="Plett J.M."/>
            <person name="Magnuson J."/>
            <person name="Spatafora J.W."/>
            <person name="Nagy L.G."/>
            <person name="Henrissat B."/>
            <person name="Grigoriev I.V."/>
            <person name="Yang Z.L."/>
            <person name="Xu J."/>
            <person name="Martin F.M."/>
        </authorList>
    </citation>
    <scope>NUCLEOTIDE SEQUENCE</scope>
    <source>
        <strain evidence="1">ATCC 28755</strain>
    </source>
</reference>
<gene>
    <name evidence="1" type="ORF">BJ138DRAFT_1117997</name>
</gene>
<proteinExistence type="predicted"/>
<sequence length="574" mass="60591">MVSQSAPKSHLSSSRCPVKRSRAPYARNTTTPELRAAAAKLRLEKRATKEDDINKVLEYIDKKVTELATKFRPYMHFKGLKTNADKNHGMKDNVRELVKDSVKYHELSTAQRQTLIDEFDQMKSAARRRPPNITAKSHAAECSSSFSSVTEELLGLKNRLGTKAFVIMVRASNYLNIAPKVYVTSDSVEQFLRVYLRKDPLDMACKMESGILSEGLTNSGSMNYKARVQAVKTAIRTGLQLALIKITKDASATMEYICYESLVVAQYHVKLIGWTHHNWKNPSDLKGGLELLEKAATREVDERARRIAAGEVLIPNKDPGTLAAEATTGATSVSVSATTSAASASASATTISASATTSATPATTISASAATSATSTTTSAASTTTSVTSNATMTSTAGTSPGSPAVSTGVADTSPDFPDFPNSPKSPDSPPAAFTAQSGASTSAGISPAFATTTTTESSAGTSSGSATAGCGTAASVGTPPNPTPSRTSGGWFFPDMSTRPNDPWIFCPYSRSPEQSQALPNDSAQSTQTKAQNMFTDDMLDPALRAPAASNCPSGAKPLPPPRTPSPPLLMHA</sequence>
<dbReference type="Proteomes" id="UP000790377">
    <property type="component" value="Unassembled WGS sequence"/>
</dbReference>
<evidence type="ECO:0000313" key="2">
    <source>
        <dbReference type="Proteomes" id="UP000790377"/>
    </source>
</evidence>
<accession>A0ACB7ZYK7</accession>
<protein>
    <submittedName>
        <fullName evidence="1">Uncharacterized protein</fullName>
    </submittedName>
</protein>
<name>A0ACB7ZYK7_9AGAM</name>
<comment type="caution">
    <text evidence="1">The sequence shown here is derived from an EMBL/GenBank/DDBJ whole genome shotgun (WGS) entry which is preliminary data.</text>
</comment>
<keyword evidence="2" id="KW-1185">Reference proteome</keyword>